<evidence type="ECO:0000313" key="2">
    <source>
        <dbReference type="EMBL" id="TKT70186.1"/>
    </source>
</evidence>
<reference evidence="2" key="1">
    <citation type="submission" date="2019-04" db="EMBL/GenBank/DDBJ databases">
        <title>Whole genome sequencing of cave bacteria.</title>
        <authorList>
            <person name="Gan H.M."/>
            <person name="Barton H."/>
            <person name="Savka M.A."/>
        </authorList>
    </citation>
    <scope>NUCLEOTIDE SEQUENCE [LARGE SCALE GENOMIC DNA]</scope>
    <source>
        <strain evidence="2">LC387</strain>
    </source>
</reference>
<dbReference type="GO" id="GO:0019239">
    <property type="term" value="F:deaminase activity"/>
    <property type="evidence" value="ECO:0007669"/>
    <property type="project" value="TreeGrafter"/>
</dbReference>
<dbReference type="InterPro" id="IPR006175">
    <property type="entry name" value="YjgF/YER057c/UK114"/>
</dbReference>
<gene>
    <name evidence="2" type="ORF">YH63_001415</name>
</gene>
<dbReference type="EMBL" id="LBIA02000001">
    <property type="protein sequence ID" value="TKT70186.1"/>
    <property type="molecule type" value="Genomic_DNA"/>
</dbReference>
<evidence type="ECO:0000256" key="1">
    <source>
        <dbReference type="ARBA" id="ARBA00010552"/>
    </source>
</evidence>
<name>A0A4U6BJ56_9BRAD</name>
<organism evidence="2 3">
    <name type="scientific">Afipia massiliensis</name>
    <dbReference type="NCBI Taxonomy" id="211460"/>
    <lineage>
        <taxon>Bacteria</taxon>
        <taxon>Pseudomonadati</taxon>
        <taxon>Pseudomonadota</taxon>
        <taxon>Alphaproteobacteria</taxon>
        <taxon>Hyphomicrobiales</taxon>
        <taxon>Nitrobacteraceae</taxon>
        <taxon>Afipia</taxon>
    </lineage>
</organism>
<dbReference type="Pfam" id="PF01042">
    <property type="entry name" value="Ribonuc_L-PSP"/>
    <property type="match status" value="1"/>
</dbReference>
<dbReference type="RefSeq" id="WP_052753885.1">
    <property type="nucleotide sequence ID" value="NZ_LBIA02000001.1"/>
</dbReference>
<dbReference type="PANTHER" id="PTHR11803:SF58">
    <property type="entry name" value="PROTEIN HMF1-RELATED"/>
    <property type="match status" value="1"/>
</dbReference>
<dbReference type="Gene3D" id="3.30.1330.40">
    <property type="entry name" value="RutC-like"/>
    <property type="match status" value="1"/>
</dbReference>
<protein>
    <submittedName>
        <fullName evidence="2">RidA family protein</fullName>
    </submittedName>
</protein>
<comment type="caution">
    <text evidence="2">The sequence shown here is derived from an EMBL/GenBank/DDBJ whole genome shotgun (WGS) entry which is preliminary data.</text>
</comment>
<dbReference type="CDD" id="cd00448">
    <property type="entry name" value="YjgF_YER057c_UK114_family"/>
    <property type="match status" value="1"/>
</dbReference>
<dbReference type="PANTHER" id="PTHR11803">
    <property type="entry name" value="2-IMINOBUTANOATE/2-IMINOPROPANOATE DEAMINASE RIDA"/>
    <property type="match status" value="1"/>
</dbReference>
<comment type="similarity">
    <text evidence="1">Belongs to the RutC family.</text>
</comment>
<dbReference type="SUPFAM" id="SSF55298">
    <property type="entry name" value="YjgF-like"/>
    <property type="match status" value="1"/>
</dbReference>
<sequence>MALMIQQKGSFEMTNLAPARPRYSPARRIPLGPSGDLLLLSGVICHDDDARDNIEEQTRRIFARVAAVLKDHNAAITDIVKTTSYLTDLADYDGFNRVRVEIFIDCKEPPASTAVGVGSLLGQGTRLEVDVIALVPHIGAAK</sequence>
<dbReference type="AlphaFoldDB" id="A0A4U6BJ56"/>
<dbReference type="GO" id="GO:0005829">
    <property type="term" value="C:cytosol"/>
    <property type="evidence" value="ECO:0007669"/>
    <property type="project" value="TreeGrafter"/>
</dbReference>
<dbReference type="InterPro" id="IPR035959">
    <property type="entry name" value="RutC-like_sf"/>
</dbReference>
<dbReference type="Proteomes" id="UP000034832">
    <property type="component" value="Unassembled WGS sequence"/>
</dbReference>
<dbReference type="OrthoDB" id="9799840at2"/>
<keyword evidence="3" id="KW-1185">Reference proteome</keyword>
<proteinExistence type="inferred from homology"/>
<evidence type="ECO:0000313" key="3">
    <source>
        <dbReference type="Proteomes" id="UP000034832"/>
    </source>
</evidence>
<accession>A0A4U6BJ56</accession>